<evidence type="ECO:0000256" key="2">
    <source>
        <dbReference type="ARBA" id="ARBA00022692"/>
    </source>
</evidence>
<evidence type="ECO:0000256" key="5">
    <source>
        <dbReference type="PROSITE-ProRule" id="PRU00205"/>
    </source>
</evidence>
<dbReference type="InterPro" id="IPR016439">
    <property type="entry name" value="Lag1/Lac1-like"/>
</dbReference>
<keyword evidence="2 5" id="KW-0812">Transmembrane</keyword>
<feature type="transmembrane region" description="Helical" evidence="7">
    <location>
        <begin position="185"/>
        <end position="204"/>
    </location>
</feature>
<protein>
    <submittedName>
        <fullName evidence="9">Acyl-CoA-dependent ceramide synthase</fullName>
    </submittedName>
</protein>
<dbReference type="SMART" id="SM00724">
    <property type="entry name" value="TLC"/>
    <property type="match status" value="1"/>
</dbReference>
<feature type="transmembrane region" description="Helical" evidence="7">
    <location>
        <begin position="59"/>
        <end position="77"/>
    </location>
</feature>
<dbReference type="PIRSF" id="PIRSF005225">
    <property type="entry name" value="LAG1_LAC1"/>
    <property type="match status" value="1"/>
</dbReference>
<evidence type="ECO:0000256" key="6">
    <source>
        <dbReference type="SAM" id="MobiDB-lite"/>
    </source>
</evidence>
<evidence type="ECO:0000256" key="1">
    <source>
        <dbReference type="ARBA" id="ARBA00004141"/>
    </source>
</evidence>
<evidence type="ECO:0000256" key="7">
    <source>
        <dbReference type="SAM" id="Phobius"/>
    </source>
</evidence>
<keyword evidence="4 5" id="KW-0472">Membrane</keyword>
<gene>
    <name evidence="9" type="ORF">PAPYR_3212</name>
</gene>
<dbReference type="EMBL" id="JAPMOS010000012">
    <property type="protein sequence ID" value="KAJ4460578.1"/>
    <property type="molecule type" value="Genomic_DNA"/>
</dbReference>
<evidence type="ECO:0000256" key="3">
    <source>
        <dbReference type="ARBA" id="ARBA00022989"/>
    </source>
</evidence>
<reference evidence="9" key="1">
    <citation type="journal article" date="2022" name="bioRxiv">
        <title>Genomics of Preaxostyla Flagellates Illuminates Evolutionary Transitions and the Path Towards Mitochondrial Loss.</title>
        <authorList>
            <person name="Novak L.V.F."/>
            <person name="Treitli S.C."/>
            <person name="Pyrih J."/>
            <person name="Halakuc P."/>
            <person name="Pipaliya S.V."/>
            <person name="Vacek V."/>
            <person name="Brzon O."/>
            <person name="Soukal P."/>
            <person name="Eme L."/>
            <person name="Dacks J.B."/>
            <person name="Karnkowska A."/>
            <person name="Elias M."/>
            <person name="Hampl V."/>
        </authorList>
    </citation>
    <scope>NUCLEOTIDE SEQUENCE</scope>
    <source>
        <strain evidence="9">RCP-MX</strain>
    </source>
</reference>
<feature type="region of interest" description="Disordered" evidence="6">
    <location>
        <begin position="264"/>
        <end position="286"/>
    </location>
</feature>
<keyword evidence="10" id="KW-1185">Reference proteome</keyword>
<keyword evidence="3 7" id="KW-1133">Transmembrane helix</keyword>
<feature type="transmembrane region" description="Helical" evidence="7">
    <location>
        <begin position="132"/>
        <end position="151"/>
    </location>
</feature>
<dbReference type="Pfam" id="PF03798">
    <property type="entry name" value="TRAM_LAG1_CLN8"/>
    <property type="match status" value="1"/>
</dbReference>
<dbReference type="PANTHER" id="PTHR12560:SF0">
    <property type="entry name" value="LD18904P"/>
    <property type="match status" value="1"/>
</dbReference>
<dbReference type="InterPro" id="IPR006634">
    <property type="entry name" value="TLC-dom"/>
</dbReference>
<organism evidence="9 10">
    <name type="scientific">Paratrimastix pyriformis</name>
    <dbReference type="NCBI Taxonomy" id="342808"/>
    <lineage>
        <taxon>Eukaryota</taxon>
        <taxon>Metamonada</taxon>
        <taxon>Preaxostyla</taxon>
        <taxon>Paratrimastigidae</taxon>
        <taxon>Paratrimastix</taxon>
    </lineage>
</organism>
<name>A0ABQ8UQK9_9EUKA</name>
<feature type="domain" description="TLC" evidence="8">
    <location>
        <begin position="53"/>
        <end position="255"/>
    </location>
</feature>
<dbReference type="PANTHER" id="PTHR12560">
    <property type="entry name" value="LONGEVITY ASSURANCE FACTOR 1 LAG1"/>
    <property type="match status" value="1"/>
</dbReference>
<feature type="transmembrane region" description="Helical" evidence="7">
    <location>
        <begin position="224"/>
        <end position="247"/>
    </location>
</feature>
<accession>A0ABQ8UQK9</accession>
<dbReference type="PROSITE" id="PS50922">
    <property type="entry name" value="TLC"/>
    <property type="match status" value="1"/>
</dbReference>
<dbReference type="Proteomes" id="UP001141327">
    <property type="component" value="Unassembled WGS sequence"/>
</dbReference>
<feature type="transmembrane region" description="Helical" evidence="7">
    <location>
        <begin position="97"/>
        <end position="120"/>
    </location>
</feature>
<evidence type="ECO:0000313" key="10">
    <source>
        <dbReference type="Proteomes" id="UP001141327"/>
    </source>
</evidence>
<evidence type="ECO:0000259" key="8">
    <source>
        <dbReference type="PROSITE" id="PS50922"/>
    </source>
</evidence>
<proteinExistence type="predicted"/>
<evidence type="ECO:0000256" key="4">
    <source>
        <dbReference type="ARBA" id="ARBA00023136"/>
    </source>
</evidence>
<comment type="subcellular location">
    <subcellularLocation>
        <location evidence="1">Membrane</location>
        <topology evidence="1">Multi-pass membrane protein</topology>
    </subcellularLocation>
</comment>
<feature type="compositionally biased region" description="Low complexity" evidence="6">
    <location>
        <begin position="272"/>
        <end position="286"/>
    </location>
</feature>
<evidence type="ECO:0000313" key="9">
    <source>
        <dbReference type="EMBL" id="KAJ4460578.1"/>
    </source>
</evidence>
<sequence>MNCIHEQLFGTYGGVYQFLFFFTFFTVLRHPTTKFVSTLFTKIFAIQNPRHQTKVGETFWFFMYYSSAWAFSSFALWGKPYVTNSDAMFADYPTTIAPANLAFLMFELGFYASSFAYLFFETRKNHSDFWMMFSHHIASMFLIGVGVYFHYDKMAVVSLWIHDVADIFLEGAKVLSYCRFKTLRYIPFGILVFAWGVPRIYYFPKHVILSSFRIFMTRAAEFPMITFFLGFMSLLWVLDCVWWAMILKMVIKGLATMNLEKDVRSSSDSEAEATPAPAKQQPAKRE</sequence>
<feature type="transmembrane region" description="Helical" evidence="7">
    <location>
        <begin position="12"/>
        <end position="28"/>
    </location>
</feature>
<comment type="caution">
    <text evidence="9">The sequence shown here is derived from an EMBL/GenBank/DDBJ whole genome shotgun (WGS) entry which is preliminary data.</text>
</comment>